<gene>
    <name evidence="9" type="ORF">g.14707</name>
</gene>
<protein>
    <recommendedName>
        <fullName evidence="8">TGF-beta family profile domain-containing protein</fullName>
    </recommendedName>
</protein>
<dbReference type="Gene3D" id="2.60.120.970">
    <property type="match status" value="1"/>
</dbReference>
<dbReference type="Pfam" id="PF00688">
    <property type="entry name" value="TGFb_propeptide"/>
    <property type="match status" value="1"/>
</dbReference>
<evidence type="ECO:0000256" key="1">
    <source>
        <dbReference type="ARBA" id="ARBA00004613"/>
    </source>
</evidence>
<dbReference type="PANTHER" id="PTHR11848:SF270">
    <property type="entry name" value="BONE MORPHOGENETIC PROTEIN 3-LIKE"/>
    <property type="match status" value="1"/>
</dbReference>
<dbReference type="Pfam" id="PF00019">
    <property type="entry name" value="TGF_beta"/>
    <property type="match status" value="1"/>
</dbReference>
<proteinExistence type="inferred from homology"/>
<dbReference type="PROSITE" id="PS51362">
    <property type="entry name" value="TGF_BETA_2"/>
    <property type="match status" value="1"/>
</dbReference>
<name>A0A1B6JUK4_9HEMI</name>
<dbReference type="GO" id="GO:0005125">
    <property type="term" value="F:cytokine activity"/>
    <property type="evidence" value="ECO:0007669"/>
    <property type="project" value="TreeGrafter"/>
</dbReference>
<dbReference type="InterPro" id="IPR029034">
    <property type="entry name" value="Cystine-knot_cytokine"/>
</dbReference>
<feature type="non-terminal residue" evidence="9">
    <location>
        <position position="441"/>
    </location>
</feature>
<dbReference type="EMBL" id="GECU01004837">
    <property type="protein sequence ID" value="JAT02870.1"/>
    <property type="molecule type" value="Transcribed_RNA"/>
</dbReference>
<dbReference type="PANTHER" id="PTHR11848">
    <property type="entry name" value="TGF-BETA FAMILY"/>
    <property type="match status" value="1"/>
</dbReference>
<keyword evidence="5" id="KW-1015">Disulfide bond</keyword>
<dbReference type="InterPro" id="IPR001839">
    <property type="entry name" value="TGF-b_C"/>
</dbReference>
<evidence type="ECO:0000259" key="8">
    <source>
        <dbReference type="PROSITE" id="PS51362"/>
    </source>
</evidence>
<dbReference type="PROSITE" id="PS00250">
    <property type="entry name" value="TGF_BETA_1"/>
    <property type="match status" value="1"/>
</dbReference>
<comment type="similarity">
    <text evidence="2 6">Belongs to the TGF-beta family.</text>
</comment>
<evidence type="ECO:0000313" key="9">
    <source>
        <dbReference type="EMBL" id="JAT02870.1"/>
    </source>
</evidence>
<dbReference type="SUPFAM" id="SSF57501">
    <property type="entry name" value="Cystine-knot cytokines"/>
    <property type="match status" value="1"/>
</dbReference>
<feature type="non-terminal residue" evidence="9">
    <location>
        <position position="1"/>
    </location>
</feature>
<evidence type="ECO:0000256" key="2">
    <source>
        <dbReference type="ARBA" id="ARBA00006656"/>
    </source>
</evidence>
<evidence type="ECO:0000256" key="6">
    <source>
        <dbReference type="RuleBase" id="RU000354"/>
    </source>
</evidence>
<feature type="region of interest" description="Disordered" evidence="7">
    <location>
        <begin position="319"/>
        <end position="378"/>
    </location>
</feature>
<organism evidence="9">
    <name type="scientific">Homalodisca liturata</name>
    <dbReference type="NCBI Taxonomy" id="320908"/>
    <lineage>
        <taxon>Eukaryota</taxon>
        <taxon>Metazoa</taxon>
        <taxon>Ecdysozoa</taxon>
        <taxon>Arthropoda</taxon>
        <taxon>Hexapoda</taxon>
        <taxon>Insecta</taxon>
        <taxon>Pterygota</taxon>
        <taxon>Neoptera</taxon>
        <taxon>Paraneoptera</taxon>
        <taxon>Hemiptera</taxon>
        <taxon>Auchenorrhyncha</taxon>
        <taxon>Membracoidea</taxon>
        <taxon>Cicadellidae</taxon>
        <taxon>Cicadellinae</taxon>
        <taxon>Proconiini</taxon>
        <taxon>Homalodisca</taxon>
    </lineage>
</organism>
<evidence type="ECO:0000256" key="7">
    <source>
        <dbReference type="SAM" id="MobiDB-lite"/>
    </source>
</evidence>
<keyword evidence="4 6" id="KW-0339">Growth factor</keyword>
<accession>A0A1B6JUK4</accession>
<evidence type="ECO:0000256" key="4">
    <source>
        <dbReference type="ARBA" id="ARBA00023030"/>
    </source>
</evidence>
<dbReference type="Gene3D" id="2.10.90.10">
    <property type="entry name" value="Cystine-knot cytokines"/>
    <property type="match status" value="1"/>
</dbReference>
<comment type="subcellular location">
    <subcellularLocation>
        <location evidence="1">Secreted</location>
    </subcellularLocation>
</comment>
<dbReference type="GO" id="GO:0005615">
    <property type="term" value="C:extracellular space"/>
    <property type="evidence" value="ECO:0007669"/>
    <property type="project" value="TreeGrafter"/>
</dbReference>
<dbReference type="GO" id="GO:0008083">
    <property type="term" value="F:growth factor activity"/>
    <property type="evidence" value="ECO:0007669"/>
    <property type="project" value="UniProtKB-KW"/>
</dbReference>
<feature type="compositionally biased region" description="Basic residues" evidence="7">
    <location>
        <begin position="357"/>
        <end position="374"/>
    </location>
</feature>
<dbReference type="AlphaFoldDB" id="A0A1B6JUK4"/>
<evidence type="ECO:0000256" key="3">
    <source>
        <dbReference type="ARBA" id="ARBA00022525"/>
    </source>
</evidence>
<keyword evidence="3" id="KW-0964">Secreted</keyword>
<reference evidence="9" key="1">
    <citation type="submission" date="2015-11" db="EMBL/GenBank/DDBJ databases">
        <title>De novo transcriptome assembly of four potential Pierce s Disease insect vectors from Arizona vineyards.</title>
        <authorList>
            <person name="Tassone E.E."/>
        </authorList>
    </citation>
    <scope>NUCLEOTIDE SEQUENCE</scope>
</reference>
<dbReference type="InterPro" id="IPR017948">
    <property type="entry name" value="TGFb_CS"/>
</dbReference>
<feature type="domain" description="TGF-beta family profile" evidence="8">
    <location>
        <begin position="388"/>
        <end position="441"/>
    </location>
</feature>
<evidence type="ECO:0000256" key="5">
    <source>
        <dbReference type="ARBA" id="ARBA00023157"/>
    </source>
</evidence>
<dbReference type="InterPro" id="IPR015615">
    <property type="entry name" value="TGF-beta-rel"/>
</dbReference>
<dbReference type="InterPro" id="IPR001111">
    <property type="entry name" value="TGF-b_propeptide"/>
</dbReference>
<sequence>TVLGTWGASAWGDVASTKEAAARELFQEMLHIQPPSGARGSTTRPFAPRHMLELYRQYTSTSRQPSDSVATTIRNILPMSAPTLGSVGSKDLLFNVSCVQETEEVRLAQLQLNRRKLHQRHTHKRLLAPPFRVRLYQVTPTRLVPLASVPVSMVQRSAWASVDITAALKELLLDPKVSRRILAVRFESPSGKQIPPSHFLRGVPDTSHAFLVVFAEDSEENLVSEDGSQPAPKPPMHTHAMVQKLRQGPHAALFLGEDQSNDLQVIPVLDEARKAHMFTRNNTKRVNTLQTPPTYGENVEENKFTTSALIRKMRSIMDNQLPDDDDNALDNQVGKTLPTSVMGSKTGPVQHTESNKRKFKKGKKSKRKKGKKTGMKASSSFIEAWQSENQRSDSSITGAAEEVGACAVRKLTLDFSEIGWSDWIISPQTFDANYCSGSCYP</sequence>
<feature type="compositionally biased region" description="Polar residues" evidence="7">
    <location>
        <begin position="329"/>
        <end position="352"/>
    </location>
</feature>